<protein>
    <recommendedName>
        <fullName evidence="1">HTH OST-type domain-containing protein</fullName>
    </recommendedName>
</protein>
<feature type="domain" description="HTH OST-type" evidence="1">
    <location>
        <begin position="6"/>
        <end position="80"/>
    </location>
</feature>
<dbReference type="AlphaFoldDB" id="A0A3S8ZPZ5"/>
<evidence type="ECO:0000259" key="1">
    <source>
        <dbReference type="PROSITE" id="PS51644"/>
    </source>
</evidence>
<dbReference type="KEGG" id="iod:EJO50_03010"/>
<dbReference type="InterPro" id="IPR025605">
    <property type="entry name" value="OST-HTH/LOTUS_dom"/>
</dbReference>
<sequence>MNTAYSNEELKSFIEDLVKKEWESKKNGILLSKLGDEVKKNFSLNKSEDKFKLSEFINNEMNKCVKIIISPKNKIIRVVVPVGMDEELDGVNVFPGKNEKKIKCDLRSSANENGKVLEFNYLRNLVKIAFEMDLPEGKKRILNVANKVSYRNVGHDYENKESERDIDAKLINKTDSDEELLSKVLEWANSNNVDPNLLFVRPDLPPYKENIRSKNNINNNESLMHEIISALSEEQLSRVVLPLDVIKKLMGR</sequence>
<keyword evidence="3" id="KW-1185">Reference proteome</keyword>
<accession>A0A3S8ZPZ5</accession>
<dbReference type="RefSeq" id="WP_125971513.1">
    <property type="nucleotide sequence ID" value="NZ_CP034433.1"/>
</dbReference>
<dbReference type="PROSITE" id="PS51644">
    <property type="entry name" value="HTH_OST"/>
    <property type="match status" value="1"/>
</dbReference>
<reference evidence="2 3" key="1">
    <citation type="submission" date="2018-12" db="EMBL/GenBank/DDBJ databases">
        <title>Complete genome sequence of Iodobacter sp. H11R3.</title>
        <authorList>
            <person name="Bae J.-W."/>
        </authorList>
    </citation>
    <scope>NUCLEOTIDE SEQUENCE [LARGE SCALE GENOMIC DNA]</scope>
    <source>
        <strain evidence="2 3">H11R3</strain>
    </source>
</reference>
<gene>
    <name evidence="2" type="ORF">EJO50_03010</name>
</gene>
<proteinExistence type="predicted"/>
<evidence type="ECO:0000313" key="2">
    <source>
        <dbReference type="EMBL" id="AZN35546.1"/>
    </source>
</evidence>
<dbReference type="Proteomes" id="UP000282438">
    <property type="component" value="Chromosome"/>
</dbReference>
<dbReference type="EMBL" id="CP034433">
    <property type="protein sequence ID" value="AZN35546.1"/>
    <property type="molecule type" value="Genomic_DNA"/>
</dbReference>
<name>A0A3S8ZPZ5_9NEIS</name>
<organism evidence="2 3">
    <name type="scientific">Iodobacter ciconiae</name>
    <dbReference type="NCBI Taxonomy" id="2496266"/>
    <lineage>
        <taxon>Bacteria</taxon>
        <taxon>Pseudomonadati</taxon>
        <taxon>Pseudomonadota</taxon>
        <taxon>Betaproteobacteria</taxon>
        <taxon>Neisseriales</taxon>
        <taxon>Chitinibacteraceae</taxon>
        <taxon>Iodobacter</taxon>
    </lineage>
</organism>
<evidence type="ECO:0000313" key="3">
    <source>
        <dbReference type="Proteomes" id="UP000282438"/>
    </source>
</evidence>